<dbReference type="Proteomes" id="UP000007947">
    <property type="component" value="Chromosome"/>
</dbReference>
<keyword evidence="2" id="KW-1185">Reference proteome</keyword>
<dbReference type="GO" id="GO:0008168">
    <property type="term" value="F:methyltransferase activity"/>
    <property type="evidence" value="ECO:0007669"/>
    <property type="project" value="UniProtKB-KW"/>
</dbReference>
<accession>F5XRU3</accession>
<reference evidence="1 2" key="1">
    <citation type="submission" date="2011-05" db="EMBL/GenBank/DDBJ databases">
        <title>Whole genome sequence of Microlunatus phosphovorus NM-1.</title>
        <authorList>
            <person name="Hosoyama A."/>
            <person name="Sasaki K."/>
            <person name="Harada T."/>
            <person name="Igarashi R."/>
            <person name="Kawakoshi A."/>
            <person name="Sasagawa M."/>
            <person name="Fukada J."/>
            <person name="Nakamura S."/>
            <person name="Katano Y."/>
            <person name="Hanada S."/>
            <person name="Kamagata Y."/>
            <person name="Nakamura N."/>
            <person name="Yamazaki S."/>
            <person name="Fujita N."/>
        </authorList>
    </citation>
    <scope>NUCLEOTIDE SEQUENCE [LARGE SCALE GENOMIC DNA]</scope>
    <source>
        <strain evidence="2">ATCC 700054 / DSM 10555 / JCM 9379 / NBRC 101784 / NCIMB 13414 / VKM Ac-1990 / NM-1</strain>
    </source>
</reference>
<dbReference type="KEGG" id="mph:MLP_41420"/>
<proteinExistence type="predicted"/>
<organism evidence="1 2">
    <name type="scientific">Microlunatus phosphovorus (strain ATCC 700054 / DSM 10555 / JCM 9379 / NBRC 101784 / NCIMB 13414 / VKM Ac-1990 / NM-1)</name>
    <dbReference type="NCBI Taxonomy" id="1032480"/>
    <lineage>
        <taxon>Bacteria</taxon>
        <taxon>Bacillati</taxon>
        <taxon>Actinomycetota</taxon>
        <taxon>Actinomycetes</taxon>
        <taxon>Propionibacteriales</taxon>
        <taxon>Propionibacteriaceae</taxon>
        <taxon>Microlunatus</taxon>
    </lineage>
</organism>
<dbReference type="InterPro" id="IPR029063">
    <property type="entry name" value="SAM-dependent_MTases_sf"/>
</dbReference>
<keyword evidence="1" id="KW-0808">Transferase</keyword>
<dbReference type="Pfam" id="PF13489">
    <property type="entry name" value="Methyltransf_23"/>
    <property type="match status" value="1"/>
</dbReference>
<protein>
    <submittedName>
        <fullName evidence="1">Putative methyltransferase</fullName>
        <ecNumber evidence="1">2.1.1.-</ecNumber>
    </submittedName>
</protein>
<dbReference type="PANTHER" id="PTHR43861">
    <property type="entry name" value="TRANS-ACONITATE 2-METHYLTRANSFERASE-RELATED"/>
    <property type="match status" value="1"/>
</dbReference>
<dbReference type="CDD" id="cd02440">
    <property type="entry name" value="AdoMet_MTases"/>
    <property type="match status" value="1"/>
</dbReference>
<dbReference type="SUPFAM" id="SSF53335">
    <property type="entry name" value="S-adenosyl-L-methionine-dependent methyltransferases"/>
    <property type="match status" value="1"/>
</dbReference>
<dbReference type="EMBL" id="AP012204">
    <property type="protein sequence ID" value="BAK37156.1"/>
    <property type="molecule type" value="Genomic_DNA"/>
</dbReference>
<dbReference type="eggNOG" id="COG2227">
    <property type="taxonomic scope" value="Bacteria"/>
</dbReference>
<dbReference type="STRING" id="1032480.MLP_41420"/>
<dbReference type="Gene3D" id="3.40.50.150">
    <property type="entry name" value="Vaccinia Virus protein VP39"/>
    <property type="match status" value="1"/>
</dbReference>
<keyword evidence="1" id="KW-0489">Methyltransferase</keyword>
<dbReference type="GO" id="GO:0032259">
    <property type="term" value="P:methylation"/>
    <property type="evidence" value="ECO:0007669"/>
    <property type="project" value="UniProtKB-KW"/>
</dbReference>
<gene>
    <name evidence="1" type="ordered locus">MLP_41420</name>
</gene>
<evidence type="ECO:0000313" key="2">
    <source>
        <dbReference type="Proteomes" id="UP000007947"/>
    </source>
</evidence>
<dbReference type="HOGENOM" id="CLU_061533_2_0_11"/>
<sequence length="238" mass="24765">MPDLHRRRSVSQTRLSEILVAALDGWSVDHPGREVVDLGGGTGGMAIGLGERGYRVRVVDPSPDALAALGRRTAEVHLNDSVSGLQGDATDLVEVVGATSTDLVVCHKVLEVVDDPGQALAAIRTVLRPGGALSLVVTQRHAAVLTQAIGGHIAQAHRTWAAPGMFDRDQVLTLVRRAGFEVVATRGVGAIADHVAESVLDSEAGAHAELLALEAAVATDAAFQALAPLLHVFALRSS</sequence>
<evidence type="ECO:0000313" key="1">
    <source>
        <dbReference type="EMBL" id="BAK37156.1"/>
    </source>
</evidence>
<dbReference type="AlphaFoldDB" id="F5XRU3"/>
<dbReference type="EC" id="2.1.1.-" evidence="1"/>
<name>F5XRU3_MICPN</name>